<feature type="transmembrane region" description="Helical" evidence="1">
    <location>
        <begin position="5"/>
        <end position="22"/>
    </location>
</feature>
<gene>
    <name evidence="2" type="ORF">SAMN05877753_10677</name>
</gene>
<dbReference type="EMBL" id="OAOP01000006">
    <property type="protein sequence ID" value="SNX72473.1"/>
    <property type="molecule type" value="Genomic_DNA"/>
</dbReference>
<organism evidence="2 3">
    <name type="scientific">Bacillus oleivorans</name>
    <dbReference type="NCBI Taxonomy" id="1448271"/>
    <lineage>
        <taxon>Bacteria</taxon>
        <taxon>Bacillati</taxon>
        <taxon>Bacillota</taxon>
        <taxon>Bacilli</taxon>
        <taxon>Bacillales</taxon>
        <taxon>Bacillaceae</taxon>
        <taxon>Bacillus</taxon>
    </lineage>
</organism>
<keyword evidence="1" id="KW-0472">Membrane</keyword>
<keyword evidence="1" id="KW-0812">Transmembrane</keyword>
<dbReference type="Proteomes" id="UP000219546">
    <property type="component" value="Unassembled WGS sequence"/>
</dbReference>
<name>A0A285CZV5_9BACI</name>
<evidence type="ECO:0000313" key="3">
    <source>
        <dbReference type="Proteomes" id="UP000219546"/>
    </source>
</evidence>
<accession>A0A285CZV5</accession>
<dbReference type="AlphaFoldDB" id="A0A285CZV5"/>
<proteinExistence type="predicted"/>
<reference evidence="2 3" key="1">
    <citation type="submission" date="2017-08" db="EMBL/GenBank/DDBJ databases">
        <authorList>
            <person name="de Groot N.N."/>
        </authorList>
    </citation>
    <scope>NUCLEOTIDE SEQUENCE [LARGE SCALE GENOMIC DNA]</scope>
    <source>
        <strain evidence="2 3">JC228</strain>
    </source>
</reference>
<keyword evidence="3" id="KW-1185">Reference proteome</keyword>
<sequence length="163" mass="19298">MKYKIYIILCSILVLIWFIIYLQNSTIEKVVEGNILSEIDVGEKSKILIIEEENYIYAEPVRHTLLGWKKEGQSRPAVKNNQENQKFSTSNYSLTQLNNVGLIFGYFPPDVDFIRFQTNVLDIKHKRNSHYWFIKVDKSELNFNPQQFSVIYEDGKEVYYPFN</sequence>
<keyword evidence="1" id="KW-1133">Transmembrane helix</keyword>
<dbReference type="OrthoDB" id="2991507at2"/>
<protein>
    <submittedName>
        <fullName evidence="2">Uncharacterized protein</fullName>
    </submittedName>
</protein>
<evidence type="ECO:0000256" key="1">
    <source>
        <dbReference type="SAM" id="Phobius"/>
    </source>
</evidence>
<dbReference type="RefSeq" id="WP_097159242.1">
    <property type="nucleotide sequence ID" value="NZ_JBEPMQ010000005.1"/>
</dbReference>
<evidence type="ECO:0000313" key="2">
    <source>
        <dbReference type="EMBL" id="SNX72473.1"/>
    </source>
</evidence>